<evidence type="ECO:0000313" key="1">
    <source>
        <dbReference type="EMBL" id="MBF2230836.1"/>
    </source>
</evidence>
<proteinExistence type="predicted"/>
<protein>
    <submittedName>
        <fullName evidence="1">Lar family restriction alleviation protein</fullName>
    </submittedName>
</protein>
<accession>A0A8X8G208</accession>
<reference evidence="1" key="1">
    <citation type="submission" date="2020-08" db="EMBL/GenBank/DDBJ databases">
        <title>Changes in the skin microbiome associated with squamous cell carcinoma in transplant recipients.</title>
        <authorList>
            <person name="Zaugg J."/>
            <person name="Krueger A."/>
            <person name="Lachner N."/>
        </authorList>
    </citation>
    <scope>NUCLEOTIDE SEQUENCE</scope>
    <source>
        <strain evidence="1">R5988</strain>
    </source>
</reference>
<dbReference type="AlphaFoldDB" id="A0A8X8G208"/>
<comment type="caution">
    <text evidence="1">The sequence shown here is derived from an EMBL/GenBank/DDBJ whole genome shotgun (WGS) entry which is preliminary data.</text>
</comment>
<dbReference type="OrthoDB" id="8778022at2"/>
<dbReference type="EMBL" id="JACGQI010000020">
    <property type="protein sequence ID" value="MBF2230836.1"/>
    <property type="molecule type" value="Genomic_DNA"/>
</dbReference>
<evidence type="ECO:0000313" key="2">
    <source>
        <dbReference type="Proteomes" id="UP000648077"/>
    </source>
</evidence>
<sequence>MSVQEIKPCPFCGGQADIRYSINRALIECTNRKCKIQPSTWLHVETDSVGKLVKIWNTRKYKEEQ</sequence>
<organism evidence="1 2">
    <name type="scientific">Staphylococcus epidermidis</name>
    <dbReference type="NCBI Taxonomy" id="1282"/>
    <lineage>
        <taxon>Bacteria</taxon>
        <taxon>Bacillati</taxon>
        <taxon>Bacillota</taxon>
        <taxon>Bacilli</taxon>
        <taxon>Bacillales</taxon>
        <taxon>Staphylococcaceae</taxon>
        <taxon>Staphylococcus</taxon>
    </lineage>
</organism>
<dbReference type="RefSeq" id="WP_002504781.1">
    <property type="nucleotide sequence ID" value="NZ_CP064467.1"/>
</dbReference>
<name>A0A8X8G208_STAEP</name>
<dbReference type="Proteomes" id="UP000648077">
    <property type="component" value="Unassembled WGS sequence"/>
</dbReference>
<dbReference type="Pfam" id="PF14354">
    <property type="entry name" value="Lar_restr_allev"/>
    <property type="match status" value="1"/>
</dbReference>
<gene>
    <name evidence="1" type="ORF">H3963_10415</name>
</gene>